<feature type="coiled-coil region" evidence="13">
    <location>
        <begin position="421"/>
        <end position="497"/>
    </location>
</feature>
<evidence type="ECO:0000259" key="15">
    <source>
        <dbReference type="PROSITE" id="PS50109"/>
    </source>
</evidence>
<comment type="caution">
    <text evidence="18">The sequence shown here is derived from an EMBL/GenBank/DDBJ whole genome shotgun (WGS) entry which is preliminary data.</text>
</comment>
<dbReference type="CDD" id="cd06225">
    <property type="entry name" value="HAMP"/>
    <property type="match status" value="1"/>
</dbReference>
<evidence type="ECO:0000256" key="4">
    <source>
        <dbReference type="ARBA" id="ARBA00022475"/>
    </source>
</evidence>
<evidence type="ECO:0000256" key="10">
    <source>
        <dbReference type="ARBA" id="ARBA00023012"/>
    </source>
</evidence>
<dbReference type="InterPro" id="IPR011006">
    <property type="entry name" value="CheY-like_superfamily"/>
</dbReference>
<keyword evidence="7" id="KW-0547">Nucleotide-binding</keyword>
<organism evidence="18 19">
    <name type="scientific">Paenibacillus cineris</name>
    <dbReference type="NCBI Taxonomy" id="237530"/>
    <lineage>
        <taxon>Bacteria</taxon>
        <taxon>Bacillati</taxon>
        <taxon>Bacillota</taxon>
        <taxon>Bacilli</taxon>
        <taxon>Bacillales</taxon>
        <taxon>Paenibacillaceae</taxon>
        <taxon>Paenibacillus</taxon>
    </lineage>
</organism>
<evidence type="ECO:0000256" key="2">
    <source>
        <dbReference type="ARBA" id="ARBA00004651"/>
    </source>
</evidence>
<keyword evidence="6" id="KW-0808">Transferase</keyword>
<feature type="modified residue" description="4-aspartylphosphate" evidence="12">
    <location>
        <position position="854"/>
    </location>
</feature>
<dbReference type="InterPro" id="IPR003018">
    <property type="entry name" value="GAF"/>
</dbReference>
<evidence type="ECO:0000256" key="12">
    <source>
        <dbReference type="PROSITE-ProRule" id="PRU00169"/>
    </source>
</evidence>
<evidence type="ECO:0000256" key="7">
    <source>
        <dbReference type="ARBA" id="ARBA00022741"/>
    </source>
</evidence>
<evidence type="ECO:0000256" key="5">
    <source>
        <dbReference type="ARBA" id="ARBA00022553"/>
    </source>
</evidence>
<gene>
    <name evidence="18" type="ORF">J21TS7_16810</name>
</gene>
<proteinExistence type="predicted"/>
<dbReference type="Pfam" id="PF00672">
    <property type="entry name" value="HAMP"/>
    <property type="match status" value="1"/>
</dbReference>
<evidence type="ECO:0000256" key="11">
    <source>
        <dbReference type="ARBA" id="ARBA00023136"/>
    </source>
</evidence>
<dbReference type="PANTHER" id="PTHR45339:SF1">
    <property type="entry name" value="HYBRID SIGNAL TRANSDUCTION HISTIDINE KINASE J"/>
    <property type="match status" value="1"/>
</dbReference>
<evidence type="ECO:0000256" key="9">
    <source>
        <dbReference type="ARBA" id="ARBA00022840"/>
    </source>
</evidence>
<dbReference type="SMART" id="SM00448">
    <property type="entry name" value="REC"/>
    <property type="match status" value="1"/>
</dbReference>
<keyword evidence="10" id="KW-0902">Two-component regulatory system</keyword>
<dbReference type="GO" id="GO:0016301">
    <property type="term" value="F:kinase activity"/>
    <property type="evidence" value="ECO:0007669"/>
    <property type="project" value="UniProtKB-KW"/>
</dbReference>
<dbReference type="EMBL" id="BORU01000001">
    <property type="protein sequence ID" value="GIO53363.1"/>
    <property type="molecule type" value="Genomic_DNA"/>
</dbReference>
<dbReference type="PROSITE" id="PS50885">
    <property type="entry name" value="HAMP"/>
    <property type="match status" value="1"/>
</dbReference>
<dbReference type="InterPro" id="IPR029016">
    <property type="entry name" value="GAF-like_dom_sf"/>
</dbReference>
<dbReference type="SUPFAM" id="SSF55781">
    <property type="entry name" value="GAF domain-like"/>
    <property type="match status" value="1"/>
</dbReference>
<dbReference type="CDD" id="cd00082">
    <property type="entry name" value="HisKA"/>
    <property type="match status" value="1"/>
</dbReference>
<dbReference type="SMART" id="SM00387">
    <property type="entry name" value="HATPase_c"/>
    <property type="match status" value="1"/>
</dbReference>
<evidence type="ECO:0000313" key="18">
    <source>
        <dbReference type="EMBL" id="GIO53363.1"/>
    </source>
</evidence>
<feature type="domain" description="Histidine kinase" evidence="15">
    <location>
        <begin position="507"/>
        <end position="737"/>
    </location>
</feature>
<evidence type="ECO:0000256" key="8">
    <source>
        <dbReference type="ARBA" id="ARBA00022777"/>
    </source>
</evidence>
<dbReference type="EC" id="2.7.13.3" evidence="3"/>
<dbReference type="SUPFAM" id="SSF55874">
    <property type="entry name" value="ATPase domain of HSP90 chaperone/DNA topoisomerase II/histidine kinase"/>
    <property type="match status" value="1"/>
</dbReference>
<dbReference type="CDD" id="cd17546">
    <property type="entry name" value="REC_hyHK_CKI1_RcsC-like"/>
    <property type="match status" value="1"/>
</dbReference>
<keyword evidence="5 12" id="KW-0597">Phosphoprotein</keyword>
<dbReference type="PANTHER" id="PTHR45339">
    <property type="entry name" value="HYBRID SIGNAL TRANSDUCTION HISTIDINE KINASE J"/>
    <property type="match status" value="1"/>
</dbReference>
<keyword evidence="14" id="KW-0812">Transmembrane</keyword>
<dbReference type="InterPro" id="IPR003594">
    <property type="entry name" value="HATPase_dom"/>
</dbReference>
<dbReference type="Pfam" id="PF00072">
    <property type="entry name" value="Response_reg"/>
    <property type="match status" value="1"/>
</dbReference>
<dbReference type="InterPro" id="IPR007891">
    <property type="entry name" value="CHASE3"/>
</dbReference>
<dbReference type="RefSeq" id="WP_212983285.1">
    <property type="nucleotide sequence ID" value="NZ_BORU01000001.1"/>
</dbReference>
<dbReference type="Pfam" id="PF13185">
    <property type="entry name" value="GAF_2"/>
    <property type="match status" value="1"/>
</dbReference>
<evidence type="ECO:0000259" key="17">
    <source>
        <dbReference type="PROSITE" id="PS50885"/>
    </source>
</evidence>
<feature type="transmembrane region" description="Helical" evidence="14">
    <location>
        <begin position="12"/>
        <end position="31"/>
    </location>
</feature>
<dbReference type="Gene3D" id="6.10.340.10">
    <property type="match status" value="1"/>
</dbReference>
<reference evidence="18 19" key="1">
    <citation type="submission" date="2021-03" db="EMBL/GenBank/DDBJ databases">
        <title>Antimicrobial resistance genes in bacteria isolated from Japanese honey, and their potential for conferring macrolide and lincosamide resistance in the American foulbrood pathogen Paenibacillus larvae.</title>
        <authorList>
            <person name="Okamoto M."/>
            <person name="Kumagai M."/>
            <person name="Kanamori H."/>
            <person name="Takamatsu D."/>
        </authorList>
    </citation>
    <scope>NUCLEOTIDE SEQUENCE [LARGE SCALE GENOMIC DNA]</scope>
    <source>
        <strain evidence="18 19">J21TS7</strain>
    </source>
</reference>
<evidence type="ECO:0000259" key="16">
    <source>
        <dbReference type="PROSITE" id="PS50110"/>
    </source>
</evidence>
<dbReference type="InterPro" id="IPR003660">
    <property type="entry name" value="HAMP_dom"/>
</dbReference>
<comment type="catalytic activity">
    <reaction evidence="1">
        <text>ATP + protein L-histidine = ADP + protein N-phospho-L-histidine.</text>
        <dbReference type="EC" id="2.7.13.3"/>
    </reaction>
</comment>
<dbReference type="Gene3D" id="3.30.565.10">
    <property type="entry name" value="Histidine kinase-like ATPase, C-terminal domain"/>
    <property type="match status" value="1"/>
</dbReference>
<dbReference type="SMART" id="SM00304">
    <property type="entry name" value="HAMP"/>
    <property type="match status" value="1"/>
</dbReference>
<evidence type="ECO:0000256" key="6">
    <source>
        <dbReference type="ARBA" id="ARBA00022679"/>
    </source>
</evidence>
<dbReference type="InterPro" id="IPR005467">
    <property type="entry name" value="His_kinase_dom"/>
</dbReference>
<accession>A0ABQ4L9U5</accession>
<dbReference type="InterPro" id="IPR036890">
    <property type="entry name" value="HATPase_C_sf"/>
</dbReference>
<name>A0ABQ4L9U5_9BACL</name>
<keyword evidence="19" id="KW-1185">Reference proteome</keyword>
<feature type="transmembrane region" description="Helical" evidence="14">
    <location>
        <begin position="188"/>
        <end position="210"/>
    </location>
</feature>
<dbReference type="Proteomes" id="UP000676601">
    <property type="component" value="Unassembled WGS sequence"/>
</dbReference>
<keyword evidence="11 14" id="KW-0472">Membrane</keyword>
<keyword evidence="13" id="KW-0175">Coiled coil</keyword>
<evidence type="ECO:0000256" key="13">
    <source>
        <dbReference type="SAM" id="Coils"/>
    </source>
</evidence>
<dbReference type="Gene3D" id="3.30.450.40">
    <property type="match status" value="1"/>
</dbReference>
<feature type="domain" description="Response regulatory" evidence="16">
    <location>
        <begin position="804"/>
        <end position="921"/>
    </location>
</feature>
<evidence type="ECO:0000256" key="3">
    <source>
        <dbReference type="ARBA" id="ARBA00012438"/>
    </source>
</evidence>
<keyword evidence="9" id="KW-0067">ATP-binding</keyword>
<evidence type="ECO:0000313" key="19">
    <source>
        <dbReference type="Proteomes" id="UP000676601"/>
    </source>
</evidence>
<feature type="domain" description="HAMP" evidence="17">
    <location>
        <begin position="212"/>
        <end position="265"/>
    </location>
</feature>
<dbReference type="CDD" id="cd16922">
    <property type="entry name" value="HATPase_EvgS-ArcB-TorS-like"/>
    <property type="match status" value="1"/>
</dbReference>
<dbReference type="SUPFAM" id="SSF47384">
    <property type="entry name" value="Homodimeric domain of signal transducing histidine kinase"/>
    <property type="match status" value="1"/>
</dbReference>
<keyword evidence="14" id="KW-1133">Transmembrane helix</keyword>
<dbReference type="Pfam" id="PF00512">
    <property type="entry name" value="HisKA"/>
    <property type="match status" value="1"/>
</dbReference>
<dbReference type="Gene3D" id="1.10.287.130">
    <property type="match status" value="1"/>
</dbReference>
<dbReference type="PROSITE" id="PS50110">
    <property type="entry name" value="RESPONSE_REGULATORY"/>
    <property type="match status" value="1"/>
</dbReference>
<evidence type="ECO:0000256" key="14">
    <source>
        <dbReference type="SAM" id="Phobius"/>
    </source>
</evidence>
<dbReference type="PROSITE" id="PS50109">
    <property type="entry name" value="HIS_KIN"/>
    <property type="match status" value="1"/>
</dbReference>
<dbReference type="PRINTS" id="PR00344">
    <property type="entry name" value="BCTRLSENSOR"/>
</dbReference>
<dbReference type="Pfam" id="PF05227">
    <property type="entry name" value="CHASE3"/>
    <property type="match status" value="1"/>
</dbReference>
<dbReference type="InterPro" id="IPR004358">
    <property type="entry name" value="Sig_transdc_His_kin-like_C"/>
</dbReference>
<comment type="subcellular location">
    <subcellularLocation>
        <location evidence="2">Cell membrane</location>
        <topology evidence="2">Multi-pass membrane protein</topology>
    </subcellularLocation>
</comment>
<keyword evidence="4" id="KW-1003">Cell membrane</keyword>
<dbReference type="InterPro" id="IPR001789">
    <property type="entry name" value="Sig_transdc_resp-reg_receiver"/>
</dbReference>
<dbReference type="SUPFAM" id="SSF52172">
    <property type="entry name" value="CheY-like"/>
    <property type="match status" value="1"/>
</dbReference>
<sequence>MLGKMRLSIRSKIILGYIFVLVCVVVFLGVISSRVASLQRETDFISQHDIEVHDLAHNIEKSLLDMETGQRGYMITGDTSYLEPYTAASSKWESEYNQLYRLLADNPEQQKNLEDIKANIDRWIEIAGKPSIEMKRSGQDAEVRTFFQRDPGKPEMDAMREKLTAFLDTEKGLTSERVQTLEDNNRRLITIIYLLWIVLAAVSISAAVLISRNIVTTIKEVTGTIRDIASGGNLNKRIHTRTRDEIAELGSATNDLLREVQQQNEMKEQIAATATLLQNEAGLASLSRVFVNRLASIFQVPYIVLYEAKEEELVRLASYAGEHEGKAGKSVIAWGQGLVGQCAADQSMITLDRIPNNYIHISSGLGSAVPTYLAVAPIVFEGRTLAVIEIAALVTFSKHQLDMLRQLLDTVGVTMHSVINRAQIQRLYMEAQTMNEELQAQSEEMQVQTEELQVQSEELQMQTDELQSLNDKLEYQKAQAEEAAAEMEKYAEQAKLSSNYKSEFLANMSHELRTPLNSMLILSQILSENKNGTLLEEEVNYANVIHSSGTDLLRLINDILDLSKVESGQIQLDISSINAGELPEIMYRYFAKTAEAKSLDFKVEIAPNVGEVFFSDELRLHQILRNLLSNAFKFTERGEVSLSIYKLDSVSTPQFYMPYETLAFAVRDTGIGITDEQQQVIFEAFKQADGATARKYGGTGLGLSISLQFAKLLGGELVVESEPGKGSTFTLYLPYQTEYVDESPMLVMQAEAAAAAAISGPSSTASAQAARPVGSRIYAEEPAADLPAAEDMFLEDSALFDGKKILVVDDDIRNVYALANALERYNMQVLTAQNGYECLDLLQAEPDIDMILMDIMMPEMDGYQTMRNIRQTLEMTDLPILALTAKAMKEDRDKCLAAGASDYLSKPLNINEVIARIKVWLTRSEI</sequence>
<dbReference type="Pfam" id="PF02518">
    <property type="entry name" value="HATPase_c"/>
    <property type="match status" value="1"/>
</dbReference>
<dbReference type="CDD" id="cd19410">
    <property type="entry name" value="HK9-like_sensor"/>
    <property type="match status" value="1"/>
</dbReference>
<dbReference type="InterPro" id="IPR036097">
    <property type="entry name" value="HisK_dim/P_sf"/>
</dbReference>
<dbReference type="InterPro" id="IPR003661">
    <property type="entry name" value="HisK_dim/P_dom"/>
</dbReference>
<dbReference type="SMART" id="SM00388">
    <property type="entry name" value="HisKA"/>
    <property type="match status" value="1"/>
</dbReference>
<protein>
    <recommendedName>
        <fullName evidence="3">histidine kinase</fullName>
        <ecNumber evidence="3">2.7.13.3</ecNumber>
    </recommendedName>
</protein>
<dbReference type="Gene3D" id="3.40.50.2300">
    <property type="match status" value="1"/>
</dbReference>
<evidence type="ECO:0000256" key="1">
    <source>
        <dbReference type="ARBA" id="ARBA00000085"/>
    </source>
</evidence>
<keyword evidence="8 18" id="KW-0418">Kinase</keyword>